<dbReference type="PROSITE" id="PS50280">
    <property type="entry name" value="SET"/>
    <property type="match status" value="1"/>
</dbReference>
<evidence type="ECO:0000259" key="8">
    <source>
        <dbReference type="PROSITE" id="PS50868"/>
    </source>
</evidence>
<comment type="subcellular location">
    <subcellularLocation>
        <location evidence="1">Chromosome</location>
    </subcellularLocation>
</comment>
<dbReference type="SMART" id="SM00317">
    <property type="entry name" value="SET"/>
    <property type="match status" value="1"/>
</dbReference>
<feature type="domain" description="SET" evidence="7">
    <location>
        <begin position="14"/>
        <end position="127"/>
    </location>
</feature>
<keyword evidence="2" id="KW-0158">Chromosome</keyword>
<reference evidence="9 10" key="1">
    <citation type="submission" date="2019-12" db="EMBL/GenBank/DDBJ databases">
        <title>Novel species isolated from a subtropical stream in China.</title>
        <authorList>
            <person name="Lu H."/>
        </authorList>
    </citation>
    <scope>NUCLEOTIDE SEQUENCE [LARGE SCALE GENOMIC DNA]</scope>
    <source>
        <strain evidence="9 10">CY42W</strain>
    </source>
</reference>
<dbReference type="PROSITE" id="PS50868">
    <property type="entry name" value="POST_SET"/>
    <property type="match status" value="1"/>
</dbReference>
<dbReference type="Gene3D" id="2.170.270.10">
    <property type="entry name" value="SET domain"/>
    <property type="match status" value="1"/>
</dbReference>
<evidence type="ECO:0000256" key="6">
    <source>
        <dbReference type="SAM" id="MobiDB-lite"/>
    </source>
</evidence>
<proteinExistence type="predicted"/>
<evidence type="ECO:0000256" key="5">
    <source>
        <dbReference type="ARBA" id="ARBA00022691"/>
    </source>
</evidence>
<evidence type="ECO:0000256" key="2">
    <source>
        <dbReference type="ARBA" id="ARBA00022454"/>
    </source>
</evidence>
<dbReference type="InterPro" id="IPR050777">
    <property type="entry name" value="SET2_Histone-Lys_MeTrsfase"/>
</dbReference>
<dbReference type="PANTHER" id="PTHR22884">
    <property type="entry name" value="SET DOMAIN PROTEINS"/>
    <property type="match status" value="1"/>
</dbReference>
<feature type="domain" description="Post-SET" evidence="8">
    <location>
        <begin position="140"/>
        <end position="156"/>
    </location>
</feature>
<evidence type="ECO:0000256" key="1">
    <source>
        <dbReference type="ARBA" id="ARBA00004286"/>
    </source>
</evidence>
<dbReference type="SUPFAM" id="SSF82199">
    <property type="entry name" value="SET domain"/>
    <property type="match status" value="1"/>
</dbReference>
<evidence type="ECO:0000256" key="4">
    <source>
        <dbReference type="ARBA" id="ARBA00022679"/>
    </source>
</evidence>
<dbReference type="EMBL" id="WWCT01000064">
    <property type="protein sequence ID" value="MYN30757.1"/>
    <property type="molecule type" value="Genomic_DNA"/>
</dbReference>
<dbReference type="InterPro" id="IPR003616">
    <property type="entry name" value="Post-SET_dom"/>
</dbReference>
<feature type="compositionally biased region" description="Low complexity" evidence="6">
    <location>
        <begin position="167"/>
        <end position="176"/>
    </location>
</feature>
<keyword evidence="10" id="KW-1185">Reference proteome</keyword>
<keyword evidence="4" id="KW-0808">Transferase</keyword>
<evidence type="ECO:0000256" key="3">
    <source>
        <dbReference type="ARBA" id="ARBA00022603"/>
    </source>
</evidence>
<keyword evidence="3" id="KW-0489">Methyltransferase</keyword>
<sequence length="197" mass="21105">MTDASLQPASAPPPACRVERSSVHGNGVFATRDILPGERVIEYAGREISWDEAQARAAAQGGPHNHTFFFSLANGNVIDGGDAGNDARFINHSCEPNCEAIEEEDGTIFIYALHAILQDEELSYSYPLIYEGRHTPAIKRAFACRCGAEQCSGTMLAPKPRQRKPAAPRVKPAEPAMSADRVPGLAAPQNPPPAMPG</sequence>
<protein>
    <submittedName>
        <fullName evidence="9">SET domain-containing protein-lysine N-methyltransferase</fullName>
    </submittedName>
</protein>
<name>A0ABW9W9H8_9BURK</name>
<dbReference type="Pfam" id="PF00856">
    <property type="entry name" value="SET"/>
    <property type="match status" value="1"/>
</dbReference>
<organism evidence="9 10">
    <name type="scientific">Duganella levis</name>
    <dbReference type="NCBI Taxonomy" id="2692169"/>
    <lineage>
        <taxon>Bacteria</taxon>
        <taxon>Pseudomonadati</taxon>
        <taxon>Pseudomonadota</taxon>
        <taxon>Betaproteobacteria</taxon>
        <taxon>Burkholderiales</taxon>
        <taxon>Oxalobacteraceae</taxon>
        <taxon>Telluria group</taxon>
        <taxon>Duganella</taxon>
    </lineage>
</organism>
<dbReference type="RefSeq" id="WP_161058387.1">
    <property type="nucleotide sequence ID" value="NZ_WWCT01000064.1"/>
</dbReference>
<keyword evidence="5" id="KW-0949">S-adenosyl-L-methionine</keyword>
<dbReference type="InterPro" id="IPR001214">
    <property type="entry name" value="SET_dom"/>
</dbReference>
<gene>
    <name evidence="9" type="ORF">GTP69_30585</name>
</gene>
<feature type="region of interest" description="Disordered" evidence="6">
    <location>
        <begin position="155"/>
        <end position="197"/>
    </location>
</feature>
<evidence type="ECO:0000313" key="9">
    <source>
        <dbReference type="EMBL" id="MYN30757.1"/>
    </source>
</evidence>
<evidence type="ECO:0000313" key="10">
    <source>
        <dbReference type="Proteomes" id="UP000642144"/>
    </source>
</evidence>
<dbReference type="InterPro" id="IPR046341">
    <property type="entry name" value="SET_dom_sf"/>
</dbReference>
<accession>A0ABW9W9H8</accession>
<comment type="caution">
    <text evidence="9">The sequence shown here is derived from an EMBL/GenBank/DDBJ whole genome shotgun (WGS) entry which is preliminary data.</text>
</comment>
<dbReference type="Proteomes" id="UP000642144">
    <property type="component" value="Unassembled WGS sequence"/>
</dbReference>
<evidence type="ECO:0000259" key="7">
    <source>
        <dbReference type="PROSITE" id="PS50280"/>
    </source>
</evidence>